<keyword evidence="5" id="KW-0460">Magnesium</keyword>
<sequence length="302" mass="32111">MSSASNAALSTAGSSSAKSVVSLTEPLTRRSCNAIRHALEAAYGQSSEHALDPAEAHAAVLVPLCNVNGKPGVLLEVRGKLRTHSGEVSFPGGKVDETDPSTLAAALRETEEEVGIRPEQVEILGRFGPPETSLKGLRVWPYVVCTRPCLPITLTRTSVHPFMRAPLTSLSQAFVHSGGTGASASLPEDLDAPLPSLSLATLALSPREVAHAFHLPLAALLSPTRMHSYLFRGARPYYAISVADLVGGPHAVHSDDGDPVVQWTNDPAQRDEIGGGREGRLEVWGLTGWYLCSLMRILGVYE</sequence>
<accession>A0A1M2VPS4</accession>
<name>A0A1M2VPS4_TRAPU</name>
<dbReference type="InterPro" id="IPR045121">
    <property type="entry name" value="CoAse"/>
</dbReference>
<evidence type="ECO:0000256" key="5">
    <source>
        <dbReference type="ARBA" id="ARBA00022842"/>
    </source>
</evidence>
<keyword evidence="3" id="KW-0479">Metal-binding</keyword>
<keyword evidence="4" id="KW-0378">Hydrolase</keyword>
<evidence type="ECO:0000256" key="2">
    <source>
        <dbReference type="ARBA" id="ARBA00001946"/>
    </source>
</evidence>
<dbReference type="InterPro" id="IPR015797">
    <property type="entry name" value="NUDIX_hydrolase-like_dom_sf"/>
</dbReference>
<evidence type="ECO:0000313" key="9">
    <source>
        <dbReference type="Proteomes" id="UP000184267"/>
    </source>
</evidence>
<dbReference type="STRING" id="154538.A0A1M2VPS4"/>
<dbReference type="PANTHER" id="PTHR12992:SF24">
    <property type="entry name" value="PEROXISOMAL COENZYME A DIPHOSPHATASE NUDT7"/>
    <property type="match status" value="1"/>
</dbReference>
<organism evidence="8 9">
    <name type="scientific">Trametes pubescens</name>
    <name type="common">White-rot fungus</name>
    <dbReference type="NCBI Taxonomy" id="154538"/>
    <lineage>
        <taxon>Eukaryota</taxon>
        <taxon>Fungi</taxon>
        <taxon>Dikarya</taxon>
        <taxon>Basidiomycota</taxon>
        <taxon>Agaricomycotina</taxon>
        <taxon>Agaricomycetes</taxon>
        <taxon>Polyporales</taxon>
        <taxon>Polyporaceae</taxon>
        <taxon>Trametes</taxon>
    </lineage>
</organism>
<evidence type="ECO:0000256" key="6">
    <source>
        <dbReference type="ARBA" id="ARBA00023211"/>
    </source>
</evidence>
<dbReference type="Proteomes" id="UP000184267">
    <property type="component" value="Unassembled WGS sequence"/>
</dbReference>
<dbReference type="OMA" id="WPYVGFV"/>
<comment type="cofactor">
    <cofactor evidence="2">
        <name>Mg(2+)</name>
        <dbReference type="ChEBI" id="CHEBI:18420"/>
    </cofactor>
</comment>
<dbReference type="OrthoDB" id="206213at2759"/>
<evidence type="ECO:0000259" key="7">
    <source>
        <dbReference type="PROSITE" id="PS51462"/>
    </source>
</evidence>
<comment type="caution">
    <text evidence="8">The sequence shown here is derived from an EMBL/GenBank/DDBJ whole genome shotgun (WGS) entry which is preliminary data.</text>
</comment>
<dbReference type="EMBL" id="MNAD01000895">
    <property type="protein sequence ID" value="OJT09604.1"/>
    <property type="molecule type" value="Genomic_DNA"/>
</dbReference>
<dbReference type="CDD" id="cd03426">
    <property type="entry name" value="NUDIX_CoAse_Nudt7"/>
    <property type="match status" value="1"/>
</dbReference>
<evidence type="ECO:0000313" key="8">
    <source>
        <dbReference type="EMBL" id="OJT09604.1"/>
    </source>
</evidence>
<proteinExistence type="predicted"/>
<keyword evidence="9" id="KW-1185">Reference proteome</keyword>
<dbReference type="SUPFAM" id="SSF55811">
    <property type="entry name" value="Nudix"/>
    <property type="match status" value="1"/>
</dbReference>
<evidence type="ECO:0000256" key="3">
    <source>
        <dbReference type="ARBA" id="ARBA00022723"/>
    </source>
</evidence>
<gene>
    <name evidence="8" type="ORF">TRAPUB_13911</name>
</gene>
<dbReference type="GO" id="GO:0015938">
    <property type="term" value="P:coenzyme A catabolic process"/>
    <property type="evidence" value="ECO:0007669"/>
    <property type="project" value="TreeGrafter"/>
</dbReference>
<dbReference type="GO" id="GO:0010945">
    <property type="term" value="F:coenzyme A diphosphatase activity"/>
    <property type="evidence" value="ECO:0007669"/>
    <property type="project" value="InterPro"/>
</dbReference>
<feature type="domain" description="Nudix hydrolase" evidence="7">
    <location>
        <begin position="55"/>
        <end position="239"/>
    </location>
</feature>
<dbReference type="PANTHER" id="PTHR12992">
    <property type="entry name" value="NUDIX HYDROLASE"/>
    <property type="match status" value="1"/>
</dbReference>
<dbReference type="GO" id="GO:0046872">
    <property type="term" value="F:metal ion binding"/>
    <property type="evidence" value="ECO:0007669"/>
    <property type="project" value="UniProtKB-KW"/>
</dbReference>
<dbReference type="Gene3D" id="3.90.79.10">
    <property type="entry name" value="Nucleoside Triphosphate Pyrophosphohydrolase"/>
    <property type="match status" value="1"/>
</dbReference>
<keyword evidence="6" id="KW-0464">Manganese</keyword>
<evidence type="ECO:0000256" key="4">
    <source>
        <dbReference type="ARBA" id="ARBA00022801"/>
    </source>
</evidence>
<dbReference type="InterPro" id="IPR000086">
    <property type="entry name" value="NUDIX_hydrolase_dom"/>
</dbReference>
<evidence type="ECO:0000256" key="1">
    <source>
        <dbReference type="ARBA" id="ARBA00001936"/>
    </source>
</evidence>
<protein>
    <recommendedName>
        <fullName evidence="7">Nudix hydrolase domain-containing protein</fullName>
    </recommendedName>
</protein>
<comment type="cofactor">
    <cofactor evidence="1">
        <name>Mn(2+)</name>
        <dbReference type="ChEBI" id="CHEBI:29035"/>
    </cofactor>
</comment>
<dbReference type="Pfam" id="PF00293">
    <property type="entry name" value="NUDIX"/>
    <property type="match status" value="1"/>
</dbReference>
<reference evidence="8 9" key="1">
    <citation type="submission" date="2016-10" db="EMBL/GenBank/DDBJ databases">
        <title>Genome sequence of the basidiomycete white-rot fungus Trametes pubescens.</title>
        <authorList>
            <person name="Makela M.R."/>
            <person name="Granchi Z."/>
            <person name="Peng M."/>
            <person name="De Vries R.P."/>
            <person name="Grigoriev I."/>
            <person name="Riley R."/>
            <person name="Hilden K."/>
        </authorList>
    </citation>
    <scope>NUCLEOTIDE SEQUENCE [LARGE SCALE GENOMIC DNA]</scope>
    <source>
        <strain evidence="8 9">FBCC735</strain>
    </source>
</reference>
<dbReference type="AlphaFoldDB" id="A0A1M2VPS4"/>
<dbReference type="PROSITE" id="PS51462">
    <property type="entry name" value="NUDIX"/>
    <property type="match status" value="1"/>
</dbReference>